<evidence type="ECO:0000313" key="1">
    <source>
        <dbReference type="EMBL" id="AGI86243.1"/>
    </source>
</evidence>
<organism evidence="1 2">
    <name type="scientific">Methanomethylophilus alvi (strain Mx1201)</name>
    <dbReference type="NCBI Taxonomy" id="1236689"/>
    <lineage>
        <taxon>Archaea</taxon>
        <taxon>Methanobacteriati</taxon>
        <taxon>Thermoplasmatota</taxon>
        <taxon>Thermoplasmata</taxon>
        <taxon>Methanomassiliicoccales</taxon>
        <taxon>Methanomethylophilaceae</taxon>
        <taxon>Methanomethylophilus</taxon>
    </lineage>
</organism>
<name>M9SJH6_METAX</name>
<dbReference type="EMBL" id="CP004049">
    <property type="protein sequence ID" value="AGI86243.1"/>
    <property type="molecule type" value="Genomic_DNA"/>
</dbReference>
<reference evidence="1 2" key="1">
    <citation type="journal article" date="2012" name="J. Bacteriol.">
        <title>Genome sequence of 'Candidatus Methanomethylophilus alvus' Mx1201, a methanogenic archaeon from the human gut belonging to a seventh order of methanogens.</title>
        <authorList>
            <person name="Borrel G."/>
            <person name="Harris H.M."/>
            <person name="Tottey W."/>
            <person name="Mihajlovski A."/>
            <person name="Parisot N."/>
            <person name="Peyretaillade E."/>
            <person name="Peyret P."/>
            <person name="Gribaldo S."/>
            <person name="O'Toole P.W."/>
            <person name="Brugere J.F."/>
        </authorList>
    </citation>
    <scope>NUCLEOTIDE SEQUENCE [LARGE SCALE GENOMIC DNA]</scope>
    <source>
        <strain evidence="1 2">Mx1201</strain>
    </source>
</reference>
<sequence>MLSPDTGEFSMESIRRYIAPAVALLCVLAVAAQSLGCCESATSEVSVTGNSVSSEYASIDLYSDEGLENPLTSNAFSRGTAACTASGGSYTVAAGLPVVLSQSSLYLGCKTSYAETGLTVNVSLDDTAHGFFSSVVLKIDGTSYTPSEDSSVFTWELVSLESGRGYSISIEGVSAGGTYSQAPSFDVYFTLDRGSYTSVCSDMGNVIFLQSSDIVVDDEDYPKIDVVGPEKEGTHDSYVISNSDGKDSNFISEGSTSAEVVFSTSHKFCLYLYVKSTGSSGMWTTTVSVDIGSTSPLELTINKNNPIFKNKNEAFAYVGISSGSLSLFTSLDGLGDGNWISSVGDVKISSTSNNAKIEVALKVILF</sequence>
<evidence type="ECO:0000313" key="2">
    <source>
        <dbReference type="Proteomes" id="UP000012672"/>
    </source>
</evidence>
<protein>
    <submittedName>
        <fullName evidence="1">Uncharacterized protein</fullName>
    </submittedName>
</protein>
<dbReference type="InParanoid" id="M9SJH6"/>
<dbReference type="Proteomes" id="UP000012672">
    <property type="component" value="Chromosome"/>
</dbReference>
<keyword evidence="2" id="KW-1185">Reference proteome</keyword>
<dbReference type="KEGG" id="max:MMALV_15200"/>
<dbReference type="HOGENOM" id="CLU_755667_0_0_2"/>
<dbReference type="AlphaFoldDB" id="M9SJH6"/>
<gene>
    <name evidence="1" type="ORF">MMALV_15200</name>
</gene>
<accession>M9SJH6</accession>
<proteinExistence type="predicted"/>